<dbReference type="EMBL" id="BK015250">
    <property type="protein sequence ID" value="DAD97932.1"/>
    <property type="molecule type" value="Genomic_DNA"/>
</dbReference>
<sequence>MITDFGIFKRDIDISQFAVPLTRDSRDIQEVYRVENAELNILWELMLGIFKEEYIYTASDYGLDAWEKILDISPVNLKDTQGRRNEILSVLIGQRPFTMPKVQEMLDFKYGKGVVTHSVNGNAYEYWLDFKPGNEYLLFNVWEYIEPIIPKNLLIKFKSTTKLSQSVYIGGVVDVKEIIKIDAKVDVDELSTSNNTYIGGVVDVKEIIKI</sequence>
<evidence type="ECO:0000313" key="1">
    <source>
        <dbReference type="EMBL" id="DAD97932.1"/>
    </source>
</evidence>
<name>A0A8S5NU95_9CAUD</name>
<organism evidence="1">
    <name type="scientific">Siphoviridae sp. ctybZ1</name>
    <dbReference type="NCBI Taxonomy" id="2825746"/>
    <lineage>
        <taxon>Viruses</taxon>
        <taxon>Duplodnaviria</taxon>
        <taxon>Heunggongvirae</taxon>
        <taxon>Uroviricota</taxon>
        <taxon>Caudoviricetes</taxon>
    </lineage>
</organism>
<dbReference type="Pfam" id="PF10076">
    <property type="entry name" value="Phage_Mu_Gp48"/>
    <property type="match status" value="1"/>
</dbReference>
<accession>A0A8S5NU95</accession>
<dbReference type="InterPro" id="IPR018755">
    <property type="entry name" value="Phage_Mu_Gp48"/>
</dbReference>
<reference evidence="1" key="1">
    <citation type="journal article" date="2021" name="Proc. Natl. Acad. Sci. U.S.A.">
        <title>A Catalog of Tens of Thousands of Viruses from Human Metagenomes Reveals Hidden Associations with Chronic Diseases.</title>
        <authorList>
            <person name="Tisza M.J."/>
            <person name="Buck C.B."/>
        </authorList>
    </citation>
    <scope>NUCLEOTIDE SEQUENCE</scope>
    <source>
        <strain evidence="1">CtybZ1</strain>
    </source>
</reference>
<protein>
    <submittedName>
        <fullName evidence="1">Tail protein</fullName>
    </submittedName>
</protein>
<proteinExistence type="predicted"/>